<name>F9Z9R3_ODOSD</name>
<evidence type="ECO:0000313" key="3">
    <source>
        <dbReference type="Proteomes" id="UP000006657"/>
    </source>
</evidence>
<dbReference type="GeneID" id="61276903"/>
<evidence type="ECO:0000313" key="2">
    <source>
        <dbReference type="EMBL" id="ADY32063.1"/>
    </source>
</evidence>
<dbReference type="RefSeq" id="WP_013611285.1">
    <property type="nucleotide sequence ID" value="NC_015160.1"/>
</dbReference>
<dbReference type="EMBL" id="CP002544">
    <property type="protein sequence ID" value="ADY32063.1"/>
    <property type="molecule type" value="Genomic_DNA"/>
</dbReference>
<protein>
    <submittedName>
        <fullName evidence="2">Uncharacterized protein</fullName>
    </submittedName>
</protein>
<proteinExistence type="predicted"/>
<reference evidence="2 3" key="1">
    <citation type="journal article" date="2011" name="Stand. Genomic Sci.">
        <title>Complete genome sequence of Odoribacter splanchnicus type strain (1651/6).</title>
        <authorList>
            <consortium name="US DOE Joint Genome Institute (JGI-PGF)"/>
            <person name="Goker M."/>
            <person name="Gronow S."/>
            <person name="Zeytun A."/>
            <person name="Nolan M."/>
            <person name="Lucas S."/>
            <person name="Lapidus A."/>
            <person name="Hammon N."/>
            <person name="Deshpande S."/>
            <person name="Cheng J.F."/>
            <person name="Pitluck S."/>
            <person name="Liolios K."/>
            <person name="Pagani I."/>
            <person name="Ivanova N."/>
            <person name="Mavromatis K."/>
            <person name="Ovchinikova G."/>
            <person name="Pati A."/>
            <person name="Tapia R."/>
            <person name="Han C."/>
            <person name="Goodwin L."/>
            <person name="Chen A."/>
            <person name="Palaniappan K."/>
            <person name="Land M."/>
            <person name="Hauser L."/>
            <person name="Jeffries C.D."/>
            <person name="Brambilla E.M."/>
            <person name="Rohde M."/>
            <person name="Detter J.C."/>
            <person name="Woyke T."/>
            <person name="Bristow J."/>
            <person name="Markowitz V."/>
            <person name="Hugenholtz P."/>
            <person name="Eisen J.A."/>
            <person name="Kyrpides N.C."/>
            <person name="Klenk H.P."/>
        </authorList>
    </citation>
    <scope>NUCLEOTIDE SEQUENCE [LARGE SCALE GENOMIC DNA]</scope>
    <source>
        <strain evidence="3">ATCC 29572 / DSM 20712 / JCM 15291 / NCTC 10825 / 1651/6</strain>
    </source>
</reference>
<feature type="compositionally biased region" description="Polar residues" evidence="1">
    <location>
        <begin position="18"/>
        <end position="27"/>
    </location>
</feature>
<dbReference type="AlphaFoldDB" id="F9Z9R3"/>
<dbReference type="KEGG" id="osp:Odosp_0993"/>
<keyword evidence="3" id="KW-1185">Reference proteome</keyword>
<feature type="region of interest" description="Disordered" evidence="1">
    <location>
        <begin position="17"/>
        <end position="36"/>
    </location>
</feature>
<dbReference type="HOGENOM" id="CLU_1894088_0_0_10"/>
<organism evidence="2 3">
    <name type="scientific">Odoribacter splanchnicus (strain ATCC 29572 / DSM 20712 / CIP 104287 / JCM 15291 / NCTC 10825 / 1651/6)</name>
    <name type="common">Bacteroides splanchnicus</name>
    <dbReference type="NCBI Taxonomy" id="709991"/>
    <lineage>
        <taxon>Bacteria</taxon>
        <taxon>Pseudomonadati</taxon>
        <taxon>Bacteroidota</taxon>
        <taxon>Bacteroidia</taxon>
        <taxon>Bacteroidales</taxon>
        <taxon>Odoribacteraceae</taxon>
        <taxon>Odoribacter</taxon>
    </lineage>
</organism>
<accession>F9Z9R3</accession>
<dbReference type="PaxDb" id="709991-Odosp_0993"/>
<sequence>MPSDRFAWNDPVRLSFTDRGNSSQARQTPPVGRSENLTGSSFLLQWSSATNPCIFCLYYSSKEGEGKEIRKPLFHSVPVFQIKISFPCSDNGSLRCSCSGTIGALASVVLLFLNDRPVVSERSEFRRSVKEKAR</sequence>
<evidence type="ECO:0000256" key="1">
    <source>
        <dbReference type="SAM" id="MobiDB-lite"/>
    </source>
</evidence>
<dbReference type="STRING" id="709991.Odosp_0993"/>
<dbReference type="Proteomes" id="UP000006657">
    <property type="component" value="Chromosome"/>
</dbReference>
<gene>
    <name evidence="2" type="ordered locus">Odosp_0993</name>
</gene>